<dbReference type="EMBL" id="QXIU01000224">
    <property type="protein sequence ID" value="RIE07645.1"/>
    <property type="molecule type" value="Genomic_DNA"/>
</dbReference>
<name>A0A398CYB7_9BACT</name>
<dbReference type="AlphaFoldDB" id="A0A398CYB7"/>
<evidence type="ECO:0000313" key="1">
    <source>
        <dbReference type="EMBL" id="RIE07645.1"/>
    </source>
</evidence>
<reference evidence="1 2" key="1">
    <citation type="submission" date="2018-09" db="EMBL/GenBank/DDBJ databases">
        <title>Discovery and Ecogenomic Context for Candidatus Cryosericales, a Global Caldiserica Order Active in Thawing Permafrost.</title>
        <authorList>
            <person name="Martinez M.A."/>
            <person name="Woodcroft B.J."/>
            <person name="Ignacio Espinoza J.C."/>
            <person name="Zayed A."/>
            <person name="Singleton C.M."/>
            <person name="Boyd J."/>
            <person name="Li Y.-F."/>
            <person name="Purvine S."/>
            <person name="Maughan H."/>
            <person name="Hodgkins S.B."/>
            <person name="Anderson D."/>
            <person name="Sederholm M."/>
            <person name="Temperton B."/>
            <person name="Saleska S.R."/>
            <person name="Tyson G.W."/>
            <person name="Rich V.I."/>
        </authorList>
    </citation>
    <scope>NUCLEOTIDE SEQUENCE [LARGE SCALE GENOMIC DNA]</scope>
    <source>
        <strain evidence="1 2">SMC5</strain>
    </source>
</reference>
<dbReference type="Proteomes" id="UP000266489">
    <property type="component" value="Unassembled WGS sequence"/>
</dbReference>
<proteinExistence type="predicted"/>
<dbReference type="RefSeq" id="WP_119120468.1">
    <property type="nucleotide sequence ID" value="NZ_QXIU01000224.1"/>
</dbReference>
<sequence length="459" mass="52179">MARILSYYYVLGLHLVRTPRCIGFNMPPYHVIVTQGLRSKSNIVVGFCAPKLMPKYDDSRNLICVGFNRPDFGKWFYAPQGLWGPRTQMMDWARDLFGDTKSVKILWPRVLAVMSASLMSHSAEEPCLLVTNDQHLLAHQTGIQKMSPRGPARIVTESEALRILDLYQKQIRRYWLRPNCEVIHGRYGWYWSAAQADLPNVSERSALSRAMHIRYAVDSLGTAYYGNADSSDSEESAYHFDYLLVLLTATLDETALQVADHHQLKMRRDRVSMRPPRKGQTGGDHVDFYNQVCAANPKLSELWMQSAAFLQLLYSLRDTAAHLEILGQFASDYIPRYSGQHMIAIDLSNWTTRHGETAQEMFEEAVDLPSPFEPCTSLGVLPIGPAQTALRLSFLVEPYHFSVEAWSRVGYLLNESAKLIGSPIQIQDTVDDPKNWLRNWTRTFKDEALDGLPLDTPGF</sequence>
<comment type="caution">
    <text evidence="1">The sequence shown here is derived from an EMBL/GenBank/DDBJ whole genome shotgun (WGS) entry which is preliminary data.</text>
</comment>
<protein>
    <submittedName>
        <fullName evidence="1">Uncharacterized protein</fullName>
    </submittedName>
</protein>
<gene>
    <name evidence="1" type="ORF">SMC5_09180</name>
</gene>
<evidence type="ECO:0000313" key="2">
    <source>
        <dbReference type="Proteomes" id="UP000266489"/>
    </source>
</evidence>
<accession>A0A398CYB7</accession>
<organism evidence="1 2">
    <name type="scientific">Candidatus Cryosericum odellii</name>
    <dbReference type="NCBI Taxonomy" id="2290917"/>
    <lineage>
        <taxon>Bacteria</taxon>
        <taxon>Pseudomonadati</taxon>
        <taxon>Caldisericota/Cryosericota group</taxon>
        <taxon>Candidatus Cryosericota</taxon>
        <taxon>Candidatus Cryosericia</taxon>
        <taxon>Candidatus Cryosericales</taxon>
        <taxon>Candidatus Cryosericaceae</taxon>
        <taxon>Candidatus Cryosericum</taxon>
    </lineage>
</organism>